<gene>
    <name evidence="3" type="ORF">EDC91_11737</name>
</gene>
<feature type="compositionally biased region" description="Low complexity" evidence="1">
    <location>
        <begin position="445"/>
        <end position="459"/>
    </location>
</feature>
<accession>A0A4R2FDN4</accession>
<feature type="compositionally biased region" description="Basic and acidic residues" evidence="1">
    <location>
        <begin position="332"/>
        <end position="343"/>
    </location>
</feature>
<sequence>MTFSSQQQLLSRLDLLASKGRHKLLCAVTIGAHRKALPYFFWGLLPAALITFLLNVLHPGMLRHSWSLWLTAALALPCIAYLARFAIDWFANRKVTRAQSLALYDAQLQLSDRLQTADEFVVIEQPTGFQQAAIADARSAIVRAIGFKLHDIEIAKISIPLTAKLLAIFAVLLQFYLVLNIGVSTLWSAPDLLSRSVTTQVGNVSAGIKLTPITASATQVVGLVAEPHHSTRAASRESTPRMSSQIENSKGSNSANGAVSAGGNGEAGPSGREMPTALPTLESKRPNADQLPTAHQSSSLEGDSRGGQQPEAHGRGSYQQAENTKVNASTGEQEKNTTDEQAKQGEMSGNQNMGQQRNTRAKKEQDQNKKDQQQGSGNQQDSNSQNSSTQGDNSQKKSRGINQLMLAVPMEDQFVGTPGPGPEQHSVHLQQPGKKTTPVIPNPSEARGQAQGGQPAQPERMLQPWEVKLLSQFYQKIHADDNNKVQ</sequence>
<feature type="compositionally biased region" description="Low complexity" evidence="1">
    <location>
        <begin position="373"/>
        <end position="393"/>
    </location>
</feature>
<feature type="transmembrane region" description="Helical" evidence="2">
    <location>
        <begin position="39"/>
        <end position="60"/>
    </location>
</feature>
<organism evidence="3 4">
    <name type="scientific">Shewanella fodinae</name>
    <dbReference type="NCBI Taxonomy" id="552357"/>
    <lineage>
        <taxon>Bacteria</taxon>
        <taxon>Pseudomonadati</taxon>
        <taxon>Pseudomonadota</taxon>
        <taxon>Gammaproteobacteria</taxon>
        <taxon>Alteromonadales</taxon>
        <taxon>Shewanellaceae</taxon>
        <taxon>Shewanella</taxon>
    </lineage>
</organism>
<dbReference type="Proteomes" id="UP000294832">
    <property type="component" value="Unassembled WGS sequence"/>
</dbReference>
<feature type="transmembrane region" description="Helical" evidence="2">
    <location>
        <begin position="66"/>
        <end position="87"/>
    </location>
</feature>
<proteinExistence type="predicted"/>
<keyword evidence="2" id="KW-0812">Transmembrane</keyword>
<dbReference type="AlphaFoldDB" id="A0A4R2FDN4"/>
<evidence type="ECO:0000313" key="3">
    <source>
        <dbReference type="EMBL" id="TCN82818.1"/>
    </source>
</evidence>
<feature type="compositionally biased region" description="Polar residues" evidence="1">
    <location>
        <begin position="317"/>
        <end position="331"/>
    </location>
</feature>
<dbReference type="RefSeq" id="WP_133039338.1">
    <property type="nucleotide sequence ID" value="NZ_SLWF01000017.1"/>
</dbReference>
<feature type="transmembrane region" description="Helical" evidence="2">
    <location>
        <begin position="165"/>
        <end position="187"/>
    </location>
</feature>
<name>A0A4R2FDN4_9GAMM</name>
<keyword evidence="2" id="KW-1133">Transmembrane helix</keyword>
<protein>
    <submittedName>
        <fullName evidence="3">Uncharacterized protein</fullName>
    </submittedName>
</protein>
<feature type="region of interest" description="Disordered" evidence="1">
    <location>
        <begin position="228"/>
        <end position="459"/>
    </location>
</feature>
<dbReference type="EMBL" id="SLWF01000017">
    <property type="protein sequence ID" value="TCN82818.1"/>
    <property type="molecule type" value="Genomic_DNA"/>
</dbReference>
<feature type="compositionally biased region" description="Polar residues" evidence="1">
    <location>
        <begin position="347"/>
        <end position="358"/>
    </location>
</feature>
<keyword evidence="2" id="KW-0472">Membrane</keyword>
<evidence type="ECO:0000256" key="2">
    <source>
        <dbReference type="SAM" id="Phobius"/>
    </source>
</evidence>
<feature type="compositionally biased region" description="Basic and acidic residues" evidence="1">
    <location>
        <begin position="361"/>
        <end position="372"/>
    </location>
</feature>
<keyword evidence="4" id="KW-1185">Reference proteome</keyword>
<evidence type="ECO:0000256" key="1">
    <source>
        <dbReference type="SAM" id="MobiDB-lite"/>
    </source>
</evidence>
<evidence type="ECO:0000313" key="4">
    <source>
        <dbReference type="Proteomes" id="UP000294832"/>
    </source>
</evidence>
<comment type="caution">
    <text evidence="3">The sequence shown here is derived from an EMBL/GenBank/DDBJ whole genome shotgun (WGS) entry which is preliminary data.</text>
</comment>
<feature type="compositionally biased region" description="Basic and acidic residues" evidence="1">
    <location>
        <begin position="228"/>
        <end position="239"/>
    </location>
</feature>
<dbReference type="OrthoDB" id="7586306at2"/>
<feature type="compositionally biased region" description="Low complexity" evidence="1">
    <location>
        <begin position="248"/>
        <end position="259"/>
    </location>
</feature>
<reference evidence="3 4" key="1">
    <citation type="submission" date="2019-03" db="EMBL/GenBank/DDBJ databases">
        <title>Freshwater and sediment microbial communities from various areas in North America, analyzing microbe dynamics in response to fracking.</title>
        <authorList>
            <person name="Lamendella R."/>
        </authorList>
    </citation>
    <scope>NUCLEOTIDE SEQUENCE [LARGE SCALE GENOMIC DNA]</scope>
    <source>
        <strain evidence="3 4">74A</strain>
    </source>
</reference>